<dbReference type="SMART" id="SM01175">
    <property type="entry name" value="DUF4206"/>
    <property type="match status" value="1"/>
</dbReference>
<feature type="region of interest" description="Disordered" evidence="2">
    <location>
        <begin position="824"/>
        <end position="857"/>
    </location>
</feature>
<feature type="compositionally biased region" description="Polar residues" evidence="2">
    <location>
        <begin position="846"/>
        <end position="857"/>
    </location>
</feature>
<feature type="region of interest" description="Disordered" evidence="2">
    <location>
        <begin position="619"/>
        <end position="641"/>
    </location>
</feature>
<feature type="compositionally biased region" description="Polar residues" evidence="2">
    <location>
        <begin position="664"/>
        <end position="676"/>
    </location>
</feature>
<keyword evidence="1" id="KW-0175">Coiled coil</keyword>
<feature type="compositionally biased region" description="Basic and acidic residues" evidence="2">
    <location>
        <begin position="222"/>
        <end position="231"/>
    </location>
</feature>
<dbReference type="PANTHER" id="PTHR45971:SF1">
    <property type="entry name" value="RUBICON, ISOFORM A"/>
    <property type="match status" value="1"/>
</dbReference>
<feature type="compositionally biased region" description="Polar residues" evidence="2">
    <location>
        <begin position="211"/>
        <end position="221"/>
    </location>
</feature>
<feature type="coiled-coil region" evidence="1">
    <location>
        <begin position="101"/>
        <end position="128"/>
    </location>
</feature>
<sequence>MSTLAFIDKWGSNYQDEEFPEAENEPITAINTESKRTPKKGKKKKKKRKKRMVRVVDIADTGSSSQRKSLDSSSLATMRGRRSAIFIRTHRGQEDITIHASEGICAEIQRLKDELEQKTRKLSSLQSRALSTSSSKDVESFEQKGEQLSEGALLEHHHAVETMAADTLTDRQQPSGAGYMTNKGHESSVDPCMKDALAAPSMAVRLHNEQGALSSSLTNGTERAEEELGREEGEEITSTVKGDGGKIKSTARDSLGDGRMSSNESVLDLSTEISPFRTPNAGDDFHQQICLEVDKIKIDLGKILGEDYNDDDDEDDDDGNDDNDDDADDKKQSQSYTSHTLDIKHREASLNDNIANLALSKKEGNIRGEEYTSFKGSLNANDRAAVEESVKAPESQSTKRNRIKMIQKDVERNSRDSGDSLERRKLRVKSIEVNIEDIQEGIVMESRDVTSPEYRLRTDTLNTRRRGNLKTSCKVTQTLTHTENDEDEELQISSNEKEGANSQMIHKQNGKTSEGDVRHGTADEVDTDGAESKRILQIAHGVLEDQTSEDECEHVAKGMNDERNEDNYLYFNEGSEFNRVKNNRDDDDRKKKIARDNVHTNTVTTNKLITHSTKLILSNDERRRDSGSDTDFQDFALSPSPGDLGFHGLYANKKKDPAEGLSGSVGTHESILSSKSMEQENLLPWHIDSRSMGDGQNSTLKTSPPGLANEDFQNASRNSHSQNDDLKGQEKKSNSDGQYNQRKRKESLADIAELRRIVEAPKLASSSINVNGSDNHGQTGMLQPAAPHIPPPPPPHPEYSFFHNGKGFQGQLKLRNDHFQAVSLSQADSKSNTIVPRPSRVDGNLYRNTDSCPSSSQSDGKIISLITETPEYIKSKITRAQMYKMQNGLCKDCKSEIPRMIFSKNWFKCRYTGALYCNNCHKNQKRPMPWRLVCDLNPRPSYVCNFAQEYLDSIATLPLLSLDKLRPGFPVTSTFKSIHEFRYKLYLAKDFVRLCVGGTMVIKSLTSSECGNLGREHLLEGGVRLYMYSLRDLVHGIDGRLLKWLSKAVDGIEAHVENCDRCSNRASICRICKNPSPASLVFPFHINRTSRCPGCLTYYHKKCFAKKRCPRCREIEEQRGKQRRRSAPK</sequence>
<evidence type="ECO:0000256" key="2">
    <source>
        <dbReference type="SAM" id="MobiDB-lite"/>
    </source>
</evidence>
<feature type="region of interest" description="Disordered" evidence="2">
    <location>
        <begin position="307"/>
        <end position="341"/>
    </location>
</feature>
<feature type="region of interest" description="Disordered" evidence="2">
    <location>
        <begin position="210"/>
        <end position="266"/>
    </location>
</feature>
<feature type="region of interest" description="Disordered" evidence="2">
    <location>
        <begin position="479"/>
        <end position="530"/>
    </location>
</feature>
<feature type="compositionally biased region" description="Basic and acidic residues" evidence="2">
    <location>
        <begin position="243"/>
        <end position="256"/>
    </location>
</feature>
<dbReference type="AlphaFoldDB" id="A0A7S2QTK1"/>
<feature type="compositionally biased region" description="Polar residues" evidence="2">
    <location>
        <begin position="711"/>
        <end position="721"/>
    </location>
</feature>
<feature type="region of interest" description="Disordered" evidence="2">
    <location>
        <begin position="167"/>
        <end position="187"/>
    </location>
</feature>
<dbReference type="Pfam" id="PF13901">
    <property type="entry name" value="RH_dom"/>
    <property type="match status" value="1"/>
</dbReference>
<evidence type="ECO:0000256" key="1">
    <source>
        <dbReference type="SAM" id="Coils"/>
    </source>
</evidence>
<accession>A0A7S2QTK1</accession>
<dbReference type="PANTHER" id="PTHR45971">
    <property type="entry name" value="PHOX (PX) DOMAIN-CONTAINING PROTEIN"/>
    <property type="match status" value="1"/>
</dbReference>
<dbReference type="CDD" id="cd16448">
    <property type="entry name" value="RING-H2"/>
    <property type="match status" value="1"/>
</dbReference>
<feature type="compositionally biased region" description="Basic and acidic residues" evidence="2">
    <location>
        <begin position="513"/>
        <end position="522"/>
    </location>
</feature>
<dbReference type="GO" id="GO:1901981">
    <property type="term" value="F:phosphatidylinositol phosphate binding"/>
    <property type="evidence" value="ECO:0007669"/>
    <property type="project" value="TreeGrafter"/>
</dbReference>
<reference evidence="4" key="1">
    <citation type="submission" date="2021-01" db="EMBL/GenBank/DDBJ databases">
        <authorList>
            <person name="Corre E."/>
            <person name="Pelletier E."/>
            <person name="Niang G."/>
            <person name="Scheremetjew M."/>
            <person name="Finn R."/>
            <person name="Kale V."/>
            <person name="Holt S."/>
            <person name="Cochrane G."/>
            <person name="Meng A."/>
            <person name="Brown T."/>
            <person name="Cohen L."/>
        </authorList>
    </citation>
    <scope>NUCLEOTIDE SEQUENCE</scope>
    <source>
        <strain evidence="4">BC52</strain>
    </source>
</reference>
<protein>
    <recommendedName>
        <fullName evidence="3">Rubicon Homology domain-containing protein</fullName>
    </recommendedName>
</protein>
<feature type="compositionally biased region" description="Polar residues" evidence="2">
    <location>
        <begin position="500"/>
        <end position="512"/>
    </location>
</feature>
<evidence type="ECO:0000313" key="4">
    <source>
        <dbReference type="EMBL" id="CAD9651525.1"/>
    </source>
</evidence>
<dbReference type="InterPro" id="IPR052428">
    <property type="entry name" value="Autophagy_HostDef_Reg"/>
</dbReference>
<gene>
    <name evidence="4" type="ORF">NSPH01132_LOCUS1157</name>
</gene>
<dbReference type="InterPro" id="IPR025258">
    <property type="entry name" value="RH_dom"/>
</dbReference>
<organism evidence="4">
    <name type="scientific">Norrisiella sphaerica</name>
    <dbReference type="NCBI Taxonomy" id="552664"/>
    <lineage>
        <taxon>Eukaryota</taxon>
        <taxon>Sar</taxon>
        <taxon>Rhizaria</taxon>
        <taxon>Cercozoa</taxon>
        <taxon>Chlorarachniophyceae</taxon>
        <taxon>Norrisiella</taxon>
    </lineage>
</organism>
<feature type="compositionally biased region" description="Acidic residues" evidence="2">
    <location>
        <begin position="307"/>
        <end position="327"/>
    </location>
</feature>
<feature type="region of interest" description="Disordered" evidence="2">
    <location>
        <begin position="15"/>
        <end position="76"/>
    </location>
</feature>
<name>A0A7S2QTK1_9EUKA</name>
<dbReference type="EMBL" id="HBHC01001923">
    <property type="protein sequence ID" value="CAD9651525.1"/>
    <property type="molecule type" value="Transcribed_RNA"/>
</dbReference>
<feature type="compositionally biased region" description="Basic and acidic residues" evidence="2">
    <location>
        <begin position="722"/>
        <end position="734"/>
    </location>
</feature>
<proteinExistence type="predicted"/>
<evidence type="ECO:0000259" key="3">
    <source>
        <dbReference type="SMART" id="SM01175"/>
    </source>
</evidence>
<feature type="region of interest" description="Disordered" evidence="2">
    <location>
        <begin position="657"/>
        <end position="747"/>
    </location>
</feature>
<feature type="compositionally biased region" description="Basic residues" evidence="2">
    <location>
        <begin position="37"/>
        <end position="53"/>
    </location>
</feature>
<feature type="domain" description="Rubicon Homology" evidence="3">
    <location>
        <begin position="907"/>
        <end position="1119"/>
    </location>
</feature>
<feature type="compositionally biased region" description="Low complexity" evidence="2">
    <location>
        <begin position="63"/>
        <end position="74"/>
    </location>
</feature>
<feature type="compositionally biased region" description="Acidic residues" evidence="2">
    <location>
        <begin position="15"/>
        <end position="24"/>
    </location>
</feature>
<feature type="compositionally biased region" description="Polar residues" evidence="2">
    <location>
        <begin position="824"/>
        <end position="834"/>
    </location>
</feature>